<comment type="caution">
    <text evidence="10">The sequence shown here is derived from an EMBL/GenBank/DDBJ whole genome shotgun (WGS) entry which is preliminary data.</text>
</comment>
<dbReference type="EMBL" id="JGZD01000009">
    <property type="protein sequence ID" value="KFI72289.1"/>
    <property type="molecule type" value="Genomic_DNA"/>
</dbReference>
<keyword evidence="3" id="KW-0597">Phosphoprotein</keyword>
<dbReference type="STRING" id="1693.BMIN_0181"/>
<evidence type="ECO:0000256" key="3">
    <source>
        <dbReference type="ARBA" id="ARBA00022553"/>
    </source>
</evidence>
<keyword evidence="4 10" id="KW-0808">Transferase</keyword>
<dbReference type="GO" id="GO:0016036">
    <property type="term" value="P:cellular response to phosphate starvation"/>
    <property type="evidence" value="ECO:0007669"/>
    <property type="project" value="TreeGrafter"/>
</dbReference>
<gene>
    <name evidence="10" type="ORF">BMIN_0181</name>
</gene>
<dbReference type="PROSITE" id="PS50109">
    <property type="entry name" value="HIS_KIN"/>
    <property type="match status" value="1"/>
</dbReference>
<evidence type="ECO:0000313" key="10">
    <source>
        <dbReference type="EMBL" id="KFI72289.1"/>
    </source>
</evidence>
<dbReference type="Pfam" id="PF02518">
    <property type="entry name" value="HATPase_c"/>
    <property type="match status" value="1"/>
</dbReference>
<dbReference type="GO" id="GO:0000155">
    <property type="term" value="F:phosphorelay sensor kinase activity"/>
    <property type="evidence" value="ECO:0007669"/>
    <property type="project" value="TreeGrafter"/>
</dbReference>
<keyword evidence="8" id="KW-0472">Membrane</keyword>
<evidence type="ECO:0000256" key="1">
    <source>
        <dbReference type="ARBA" id="ARBA00000085"/>
    </source>
</evidence>
<proteinExistence type="predicted"/>
<keyword evidence="8" id="KW-0812">Transmembrane</keyword>
<dbReference type="eggNOG" id="COG5002">
    <property type="taxonomic scope" value="Bacteria"/>
</dbReference>
<dbReference type="PANTHER" id="PTHR45453:SF1">
    <property type="entry name" value="PHOSPHATE REGULON SENSOR PROTEIN PHOR"/>
    <property type="match status" value="1"/>
</dbReference>
<evidence type="ECO:0000313" key="11">
    <source>
        <dbReference type="Proteomes" id="UP000029014"/>
    </source>
</evidence>
<evidence type="ECO:0000256" key="6">
    <source>
        <dbReference type="ARBA" id="ARBA00023012"/>
    </source>
</evidence>
<feature type="transmembrane region" description="Helical" evidence="8">
    <location>
        <begin position="164"/>
        <end position="181"/>
    </location>
</feature>
<evidence type="ECO:0000259" key="9">
    <source>
        <dbReference type="PROSITE" id="PS50109"/>
    </source>
</evidence>
<dbReference type="SUPFAM" id="SSF55874">
    <property type="entry name" value="ATPase domain of HSP90 chaperone/DNA topoisomerase II/histidine kinase"/>
    <property type="match status" value="1"/>
</dbReference>
<dbReference type="GO" id="GO:0004721">
    <property type="term" value="F:phosphoprotein phosphatase activity"/>
    <property type="evidence" value="ECO:0007669"/>
    <property type="project" value="TreeGrafter"/>
</dbReference>
<reference evidence="10 11" key="1">
    <citation type="submission" date="2014-03" db="EMBL/GenBank/DDBJ databases">
        <title>Genomics of Bifidobacteria.</title>
        <authorList>
            <person name="Ventura M."/>
            <person name="Milani C."/>
            <person name="Lugli G.A."/>
        </authorList>
    </citation>
    <scope>NUCLEOTIDE SEQUENCE [LARGE SCALE GENOMIC DNA]</scope>
    <source>
        <strain evidence="10 11">LMG 11592</strain>
    </source>
</reference>
<protein>
    <recommendedName>
        <fullName evidence="7">Sensor-like histidine kinase SenX3</fullName>
        <ecNumber evidence="2">2.7.13.3</ecNumber>
    </recommendedName>
</protein>
<dbReference type="Gene3D" id="3.30.565.10">
    <property type="entry name" value="Histidine kinase-like ATPase, C-terminal domain"/>
    <property type="match status" value="1"/>
</dbReference>
<dbReference type="InterPro" id="IPR004358">
    <property type="entry name" value="Sig_transdc_His_kin-like_C"/>
</dbReference>
<sequence length="418" mass="44918">MVAFTQDSPHPTSTRWENGYMEWSALSGSSMIWLVAGVVIGAVLIGVVALVASRRRADGEFDDAGDEVDDSVVSVLSMLDEASVVLDSSDEVVQASPSAYRMGVVADDAVSDPQIRAMVWRARRERRVVRSDVTTWTPERFREDSASDASDAGGSTAAVSRRNWLTVTVSMIAGGTVIVLIDDVSERVRFAQVRDSFIDNVSEQLVGPTAAIEDLAESMESGGIDAAHVMESARQARRYASHLKRMVADLLLLIKAQEPVVPSMENRLSLRDEVDAACDSCAALAKDNGIRVEVSGEDDLMVNGDPGQIRVAVAKLVENAIAYSTQGAVVSVLVTRASSPERAMVQVVDRGCGIAKDECPRVFERFYRGSNQNHRTSEGIGLGLAIVKHVSLTHHGIVSVWSAPGQGSTFTMSLPVAQ</sequence>
<keyword evidence="11" id="KW-1185">Reference proteome</keyword>
<evidence type="ECO:0000256" key="8">
    <source>
        <dbReference type="SAM" id="Phobius"/>
    </source>
</evidence>
<evidence type="ECO:0000256" key="7">
    <source>
        <dbReference type="ARBA" id="ARBA00039401"/>
    </source>
</evidence>
<accession>A0A087BMN9</accession>
<name>A0A087BMN9_9BIFI</name>
<evidence type="ECO:0000256" key="5">
    <source>
        <dbReference type="ARBA" id="ARBA00022777"/>
    </source>
</evidence>
<evidence type="ECO:0000256" key="4">
    <source>
        <dbReference type="ARBA" id="ARBA00022679"/>
    </source>
</evidence>
<dbReference type="GO" id="GO:0005886">
    <property type="term" value="C:plasma membrane"/>
    <property type="evidence" value="ECO:0007669"/>
    <property type="project" value="TreeGrafter"/>
</dbReference>
<keyword evidence="5 10" id="KW-0418">Kinase</keyword>
<dbReference type="PRINTS" id="PR00344">
    <property type="entry name" value="BCTRLSENSOR"/>
</dbReference>
<dbReference type="CDD" id="cd00075">
    <property type="entry name" value="HATPase"/>
    <property type="match status" value="1"/>
</dbReference>
<feature type="transmembrane region" description="Helical" evidence="8">
    <location>
        <begin position="31"/>
        <end position="52"/>
    </location>
</feature>
<keyword evidence="6" id="KW-0902">Two-component regulatory system</keyword>
<dbReference type="InterPro" id="IPR005467">
    <property type="entry name" value="His_kinase_dom"/>
</dbReference>
<evidence type="ECO:0000256" key="2">
    <source>
        <dbReference type="ARBA" id="ARBA00012438"/>
    </source>
</evidence>
<keyword evidence="8" id="KW-1133">Transmembrane helix</keyword>
<dbReference type="PANTHER" id="PTHR45453">
    <property type="entry name" value="PHOSPHATE REGULON SENSOR PROTEIN PHOR"/>
    <property type="match status" value="1"/>
</dbReference>
<dbReference type="InterPro" id="IPR050351">
    <property type="entry name" value="BphY/WalK/GraS-like"/>
</dbReference>
<dbReference type="Proteomes" id="UP000029014">
    <property type="component" value="Unassembled WGS sequence"/>
</dbReference>
<dbReference type="AlphaFoldDB" id="A0A087BMN9"/>
<dbReference type="EC" id="2.7.13.3" evidence="2"/>
<dbReference type="InterPro" id="IPR036890">
    <property type="entry name" value="HATPase_C_sf"/>
</dbReference>
<dbReference type="SMART" id="SM00387">
    <property type="entry name" value="HATPase_c"/>
    <property type="match status" value="1"/>
</dbReference>
<feature type="domain" description="Histidine kinase" evidence="9">
    <location>
        <begin position="200"/>
        <end position="418"/>
    </location>
</feature>
<dbReference type="InterPro" id="IPR003594">
    <property type="entry name" value="HATPase_dom"/>
</dbReference>
<organism evidence="10 11">
    <name type="scientific">Bifidobacterium minimum</name>
    <dbReference type="NCBI Taxonomy" id="1693"/>
    <lineage>
        <taxon>Bacteria</taxon>
        <taxon>Bacillati</taxon>
        <taxon>Actinomycetota</taxon>
        <taxon>Actinomycetes</taxon>
        <taxon>Bifidobacteriales</taxon>
        <taxon>Bifidobacteriaceae</taxon>
        <taxon>Bifidobacterium</taxon>
    </lineage>
</organism>
<comment type="catalytic activity">
    <reaction evidence="1">
        <text>ATP + protein L-histidine = ADP + protein N-phospho-L-histidine.</text>
        <dbReference type="EC" id="2.7.13.3"/>
    </reaction>
</comment>